<dbReference type="RefSeq" id="WP_127120603.1">
    <property type="nucleotide sequence ID" value="NZ_BHXQ01000001.1"/>
</dbReference>
<dbReference type="PANTHER" id="PTHR21152">
    <property type="entry name" value="AMINOTRANSFERASE CLASS V"/>
    <property type="match status" value="1"/>
</dbReference>
<protein>
    <recommendedName>
        <fullName evidence="4">phosphoserine transaminase</fullName>
        <ecNumber evidence="4">2.6.1.52</ecNumber>
    </recommendedName>
    <alternativeName>
        <fullName evidence="12">Phosphohydroxythreonine aminotransferase</fullName>
    </alternativeName>
</protein>
<dbReference type="GO" id="GO:0004648">
    <property type="term" value="F:O-phospho-L-serine:2-oxoglutarate aminotransferase activity"/>
    <property type="evidence" value="ECO:0007669"/>
    <property type="project" value="UniProtKB-EC"/>
</dbReference>
<keyword evidence="8 16" id="KW-0808">Transferase</keyword>
<dbReference type="GO" id="GO:0019265">
    <property type="term" value="P:glycine biosynthetic process, by transamination of glyoxylate"/>
    <property type="evidence" value="ECO:0007669"/>
    <property type="project" value="TreeGrafter"/>
</dbReference>
<dbReference type="Pfam" id="PF00266">
    <property type="entry name" value="Aminotran_5"/>
    <property type="match status" value="1"/>
</dbReference>
<gene>
    <name evidence="16" type="ORF">SanaruYs_01570</name>
</gene>
<dbReference type="InterPro" id="IPR022278">
    <property type="entry name" value="Pser_aminoTfrase"/>
</dbReference>
<dbReference type="InterPro" id="IPR015422">
    <property type="entry name" value="PyrdxlP-dep_Trfase_small"/>
</dbReference>
<dbReference type="GO" id="GO:0008453">
    <property type="term" value="F:alanine-glyoxylate transaminase activity"/>
    <property type="evidence" value="ECO:0007669"/>
    <property type="project" value="TreeGrafter"/>
</dbReference>
<comment type="similarity">
    <text evidence="3">Belongs to the class-V pyridoxal-phosphate-dependent aminotransferase family. SerC subfamily.</text>
</comment>
<evidence type="ECO:0000256" key="1">
    <source>
        <dbReference type="ARBA" id="ARBA00001933"/>
    </source>
</evidence>
<evidence type="ECO:0000256" key="9">
    <source>
        <dbReference type="ARBA" id="ARBA00022898"/>
    </source>
</evidence>
<keyword evidence="10" id="KW-0664">Pyridoxine biosynthesis</keyword>
<keyword evidence="6 16" id="KW-0032">Aminotransferase</keyword>
<dbReference type="Gene3D" id="3.90.1150.10">
    <property type="entry name" value="Aspartate Aminotransferase, domain 1"/>
    <property type="match status" value="1"/>
</dbReference>
<evidence type="ECO:0000256" key="5">
    <source>
        <dbReference type="ARBA" id="ARBA00022490"/>
    </source>
</evidence>
<dbReference type="InterPro" id="IPR015421">
    <property type="entry name" value="PyrdxlP-dep_Trfase_major"/>
</dbReference>
<evidence type="ECO:0000256" key="4">
    <source>
        <dbReference type="ARBA" id="ARBA00013030"/>
    </source>
</evidence>
<dbReference type="InterPro" id="IPR015424">
    <property type="entry name" value="PyrdxlP-dep_Trfase"/>
</dbReference>
<evidence type="ECO:0000256" key="7">
    <source>
        <dbReference type="ARBA" id="ARBA00022605"/>
    </source>
</evidence>
<evidence type="ECO:0000256" key="10">
    <source>
        <dbReference type="ARBA" id="ARBA00023096"/>
    </source>
</evidence>
<proteinExistence type="inferred from homology"/>
<evidence type="ECO:0000256" key="8">
    <source>
        <dbReference type="ARBA" id="ARBA00022679"/>
    </source>
</evidence>
<accession>A0A401U4Y2</accession>
<dbReference type="GO" id="GO:0008615">
    <property type="term" value="P:pyridoxine biosynthetic process"/>
    <property type="evidence" value="ECO:0007669"/>
    <property type="project" value="UniProtKB-KW"/>
</dbReference>
<comment type="catalytic activity">
    <reaction evidence="14">
        <text>O-phospho-L-serine + 2-oxoglutarate = 3-phosphooxypyruvate + L-glutamate</text>
        <dbReference type="Rhea" id="RHEA:14329"/>
        <dbReference type="ChEBI" id="CHEBI:16810"/>
        <dbReference type="ChEBI" id="CHEBI:18110"/>
        <dbReference type="ChEBI" id="CHEBI:29985"/>
        <dbReference type="ChEBI" id="CHEBI:57524"/>
        <dbReference type="EC" id="2.6.1.52"/>
    </reaction>
</comment>
<dbReference type="PANTHER" id="PTHR21152:SF40">
    <property type="entry name" value="ALANINE--GLYOXYLATE AMINOTRANSFERASE"/>
    <property type="match status" value="1"/>
</dbReference>
<dbReference type="EMBL" id="BHXQ01000001">
    <property type="protein sequence ID" value="GCC49942.1"/>
    <property type="molecule type" value="Genomic_DNA"/>
</dbReference>
<keyword evidence="17" id="KW-1185">Reference proteome</keyword>
<dbReference type="SUPFAM" id="SSF53383">
    <property type="entry name" value="PLP-dependent transferases"/>
    <property type="match status" value="1"/>
</dbReference>
<comment type="pathway">
    <text evidence="2">Amino-acid biosynthesis; L-serine biosynthesis; L-serine from 3-phospho-D-glycerate: step 2/3.</text>
</comment>
<evidence type="ECO:0000256" key="12">
    <source>
        <dbReference type="ARBA" id="ARBA00031421"/>
    </source>
</evidence>
<keyword evidence="9" id="KW-0663">Pyridoxal phosphate</keyword>
<dbReference type="Proteomes" id="UP000288227">
    <property type="component" value="Unassembled WGS sequence"/>
</dbReference>
<comment type="cofactor">
    <cofactor evidence="1">
        <name>pyridoxal 5'-phosphate</name>
        <dbReference type="ChEBI" id="CHEBI:597326"/>
    </cofactor>
</comment>
<name>A0A401U4Y2_9BACT</name>
<feature type="domain" description="Aminotransferase class V" evidence="15">
    <location>
        <begin position="3"/>
        <end position="317"/>
    </location>
</feature>
<evidence type="ECO:0000256" key="11">
    <source>
        <dbReference type="ARBA" id="ARBA00023299"/>
    </source>
</evidence>
<dbReference type="GO" id="GO:0006564">
    <property type="term" value="P:L-serine biosynthetic process"/>
    <property type="evidence" value="ECO:0007669"/>
    <property type="project" value="UniProtKB-KW"/>
</dbReference>
<evidence type="ECO:0000313" key="16">
    <source>
        <dbReference type="EMBL" id="GCC49942.1"/>
    </source>
</evidence>
<comment type="caution">
    <text evidence="16">The sequence shown here is derived from an EMBL/GenBank/DDBJ whole genome shotgun (WGS) entry which is preliminary data.</text>
</comment>
<sequence length="355" mass="39266">MINFTPGPSQLYFTVADHLKQALRDQVLSLSHRSKDFEKISIEATSGLRALLNIPETHSIVFTSSATEVWERSIQNLVADNCFHFVNGAFSKRYHEIATQLKKQAKAYEVKEGEGFTELSKIPTDTELIAVTHNETSTGVCWSVDKIHALKDAFPKALLVVDAVSSLPYPAFDFNKVDSVFFSVQKAFGLPAGLGVWIVNEACLAKAEALQSKGFVTGTYHNLPTLHSFAKKNQTPETPNVLGIYLLSKVTGDFLRRGITTLRKETEYKAALLYNALQNHSQAEVFVKDANWQSKTVIVANTGSQTKSISEALMAKGLYPGDGYGKAKETQLRFANFPAHSKEQYELLVDTLALI</sequence>
<evidence type="ECO:0000256" key="6">
    <source>
        <dbReference type="ARBA" id="ARBA00022576"/>
    </source>
</evidence>
<evidence type="ECO:0000256" key="3">
    <source>
        <dbReference type="ARBA" id="ARBA00006904"/>
    </source>
</evidence>
<evidence type="ECO:0000256" key="2">
    <source>
        <dbReference type="ARBA" id="ARBA00005099"/>
    </source>
</evidence>
<dbReference type="AlphaFoldDB" id="A0A401U4Y2"/>
<dbReference type="GO" id="GO:0004760">
    <property type="term" value="F:L-serine-pyruvate transaminase activity"/>
    <property type="evidence" value="ECO:0007669"/>
    <property type="project" value="TreeGrafter"/>
</dbReference>
<evidence type="ECO:0000256" key="14">
    <source>
        <dbReference type="ARBA" id="ARBA00049007"/>
    </source>
</evidence>
<dbReference type="UniPathway" id="UPA00135">
    <property type="reaction ID" value="UER00197"/>
</dbReference>
<reference evidence="16 17" key="1">
    <citation type="submission" date="2018-11" db="EMBL/GenBank/DDBJ databases">
        <title>Chryseotalea sanarue gen. nov., sp., nov., a member of the family Cytophagaceae, isolated from a brackish lake in Hamamatsu Japan.</title>
        <authorList>
            <person name="Maejima Y."/>
            <person name="Iino T."/>
            <person name="Muraguchi Y."/>
            <person name="Fukuda K."/>
            <person name="Ohkuma M."/>
            <person name="Moriuchi R."/>
            <person name="Dohra H."/>
            <person name="Kimbara K."/>
            <person name="Shintani M."/>
        </authorList>
    </citation>
    <scope>NUCLEOTIDE SEQUENCE [LARGE SCALE GENOMIC DNA]</scope>
    <source>
        <strain evidence="16 17">Ys</strain>
    </source>
</reference>
<dbReference type="EC" id="2.6.1.52" evidence="4"/>
<dbReference type="PIRSF" id="PIRSF000525">
    <property type="entry name" value="SerC"/>
    <property type="match status" value="1"/>
</dbReference>
<keyword evidence="11" id="KW-0718">Serine biosynthesis</keyword>
<organism evidence="16 17">
    <name type="scientific">Chryseotalea sanaruensis</name>
    <dbReference type="NCBI Taxonomy" id="2482724"/>
    <lineage>
        <taxon>Bacteria</taxon>
        <taxon>Pseudomonadati</taxon>
        <taxon>Bacteroidota</taxon>
        <taxon>Cytophagia</taxon>
        <taxon>Cytophagales</taxon>
        <taxon>Chryseotaleaceae</taxon>
        <taxon>Chryseotalea</taxon>
    </lineage>
</organism>
<keyword evidence="5" id="KW-0963">Cytoplasm</keyword>
<dbReference type="InterPro" id="IPR000192">
    <property type="entry name" value="Aminotrans_V_dom"/>
</dbReference>
<dbReference type="OrthoDB" id="975012at2"/>
<keyword evidence="7" id="KW-0028">Amino-acid biosynthesis</keyword>
<evidence type="ECO:0000259" key="15">
    <source>
        <dbReference type="Pfam" id="PF00266"/>
    </source>
</evidence>
<evidence type="ECO:0000313" key="17">
    <source>
        <dbReference type="Proteomes" id="UP000288227"/>
    </source>
</evidence>
<evidence type="ECO:0000256" key="13">
    <source>
        <dbReference type="ARBA" id="ARBA00047630"/>
    </source>
</evidence>
<dbReference type="Gene3D" id="3.40.640.10">
    <property type="entry name" value="Type I PLP-dependent aspartate aminotransferase-like (Major domain)"/>
    <property type="match status" value="1"/>
</dbReference>
<comment type="catalytic activity">
    <reaction evidence="13">
        <text>4-(phosphooxy)-L-threonine + 2-oxoglutarate = (R)-3-hydroxy-2-oxo-4-phosphooxybutanoate + L-glutamate</text>
        <dbReference type="Rhea" id="RHEA:16573"/>
        <dbReference type="ChEBI" id="CHEBI:16810"/>
        <dbReference type="ChEBI" id="CHEBI:29985"/>
        <dbReference type="ChEBI" id="CHEBI:58452"/>
        <dbReference type="ChEBI" id="CHEBI:58538"/>
        <dbReference type="EC" id="2.6.1.52"/>
    </reaction>
</comment>